<dbReference type="AlphaFoldDB" id="A0AAE8ZM24"/>
<name>A0AAE8ZM24_CAEBR</name>
<feature type="chain" id="PRO_5041930688" evidence="2">
    <location>
        <begin position="22"/>
        <end position="205"/>
    </location>
</feature>
<feature type="compositionally biased region" description="Basic residues" evidence="1">
    <location>
        <begin position="188"/>
        <end position="205"/>
    </location>
</feature>
<evidence type="ECO:0000256" key="2">
    <source>
        <dbReference type="SAM" id="SignalP"/>
    </source>
</evidence>
<evidence type="ECO:0000256" key="1">
    <source>
        <dbReference type="SAM" id="MobiDB-lite"/>
    </source>
</evidence>
<accession>A0AAE8ZM24</accession>
<feature type="region of interest" description="Disordered" evidence="1">
    <location>
        <begin position="149"/>
        <end position="205"/>
    </location>
</feature>
<protein>
    <submittedName>
        <fullName evidence="3">Uncharacterized protein</fullName>
    </submittedName>
</protein>
<dbReference type="Proteomes" id="UP000827892">
    <property type="component" value="Chromosome X"/>
</dbReference>
<reference evidence="3 4" key="1">
    <citation type="submission" date="2022-05" db="EMBL/GenBank/DDBJ databases">
        <title>Chromosome-level reference genomes for two strains of Caenorhabditis briggsae: an improved platform for comparative genomics.</title>
        <authorList>
            <person name="Stevens L."/>
            <person name="Andersen E.C."/>
        </authorList>
    </citation>
    <scope>NUCLEOTIDE SEQUENCE [LARGE SCALE GENOMIC DNA]</scope>
    <source>
        <strain evidence="3">QX1410_ONT</strain>
        <tissue evidence="3">Whole-organism</tissue>
    </source>
</reference>
<evidence type="ECO:0000313" key="4">
    <source>
        <dbReference type="Proteomes" id="UP000827892"/>
    </source>
</evidence>
<dbReference type="EMBL" id="CP090896">
    <property type="protein sequence ID" value="ULT80259.1"/>
    <property type="molecule type" value="Genomic_DNA"/>
</dbReference>
<evidence type="ECO:0000313" key="3">
    <source>
        <dbReference type="EMBL" id="ULT80259.1"/>
    </source>
</evidence>
<gene>
    <name evidence="3" type="ORF">L3Y34_010675</name>
</gene>
<keyword evidence="2" id="KW-0732">Signal</keyword>
<organism evidence="3 4">
    <name type="scientific">Caenorhabditis briggsae</name>
    <dbReference type="NCBI Taxonomy" id="6238"/>
    <lineage>
        <taxon>Eukaryota</taxon>
        <taxon>Metazoa</taxon>
        <taxon>Ecdysozoa</taxon>
        <taxon>Nematoda</taxon>
        <taxon>Chromadorea</taxon>
        <taxon>Rhabditida</taxon>
        <taxon>Rhabditina</taxon>
        <taxon>Rhabditomorpha</taxon>
        <taxon>Rhabditoidea</taxon>
        <taxon>Rhabditidae</taxon>
        <taxon>Peloderinae</taxon>
        <taxon>Caenorhabditis</taxon>
    </lineage>
</organism>
<proteinExistence type="predicted"/>
<feature type="signal peptide" evidence="2">
    <location>
        <begin position="1"/>
        <end position="21"/>
    </location>
</feature>
<sequence length="205" mass="22559">MPVSFQFSVLLVLAFGISANAQFFFQQPFNFFNAPQRPFQLFAPTTPPTTTTTVEFIPDPDREQGNFPMPNPANWPVGPDWNDPRNNNQQQLGWGGNGLIGTTSTRPSIVVSTTTTTVQLPTTSVAAVIISSTTIRPIAVMTKKPLITPAKKQSAKKRFSPRKPLVTAAPTTPLPPTPKPKTRIMSASKRRATRKSKSSFKRRSH</sequence>